<dbReference type="GO" id="GO:0030286">
    <property type="term" value="C:dynein complex"/>
    <property type="evidence" value="ECO:0007669"/>
    <property type="project" value="InterPro"/>
</dbReference>
<dbReference type="InterPro" id="IPR042228">
    <property type="entry name" value="Dynein_linker_3"/>
</dbReference>
<evidence type="ECO:0000256" key="6">
    <source>
        <dbReference type="ARBA" id="ARBA00023054"/>
    </source>
</evidence>
<evidence type="ECO:0000256" key="1">
    <source>
        <dbReference type="ARBA" id="ARBA00004245"/>
    </source>
</evidence>
<evidence type="ECO:0000256" key="3">
    <source>
        <dbReference type="ARBA" id="ARBA00008887"/>
    </source>
</evidence>
<dbReference type="InterPro" id="IPR054354">
    <property type="entry name" value="DYNC2H1-like_lid"/>
</dbReference>
<dbReference type="FunFam" id="1.20.58.1120:FF:000001">
    <property type="entry name" value="dynein heavy chain 2, axonemal"/>
    <property type="match status" value="1"/>
</dbReference>
<dbReference type="InterPro" id="IPR035699">
    <property type="entry name" value="AAA_6"/>
</dbReference>
<dbReference type="InterPro" id="IPR026983">
    <property type="entry name" value="DHC"/>
</dbReference>
<dbReference type="Gene3D" id="1.10.8.710">
    <property type="match status" value="1"/>
</dbReference>
<dbReference type="PANTHER" id="PTHR45703">
    <property type="entry name" value="DYNEIN HEAVY CHAIN"/>
    <property type="match status" value="1"/>
</dbReference>
<dbReference type="EMBL" id="KK100241">
    <property type="protein sequence ID" value="KIZ07654.1"/>
    <property type="molecule type" value="Genomic_DNA"/>
</dbReference>
<name>A0A0D2LN34_9CHLO</name>
<dbReference type="EC" id="3.6.1.3" evidence="13"/>
<evidence type="ECO:0000256" key="7">
    <source>
        <dbReference type="ARBA" id="ARBA00023212"/>
    </source>
</evidence>
<dbReference type="GO" id="GO:0005524">
    <property type="term" value="F:ATP binding"/>
    <property type="evidence" value="ECO:0007669"/>
    <property type="project" value="InterPro"/>
</dbReference>
<dbReference type="FunFam" id="1.20.140.100:FF:000004">
    <property type="entry name" value="Dynein axonemal heavy chain 6"/>
    <property type="match status" value="1"/>
</dbReference>
<dbReference type="Gene3D" id="3.20.180.20">
    <property type="entry name" value="Dynein heavy chain, N-terminal domain 2"/>
    <property type="match status" value="1"/>
</dbReference>
<dbReference type="PANTHER" id="PTHR45703:SF36">
    <property type="entry name" value="DYNEIN HEAVY CHAIN, CYTOPLASMIC"/>
    <property type="match status" value="1"/>
</dbReference>
<dbReference type="InterPro" id="IPR027417">
    <property type="entry name" value="P-loop_NTPase"/>
</dbReference>
<protein>
    <submittedName>
        <fullName evidence="13">Dynein heavy chain, axonemal</fullName>
        <ecNumber evidence="13">3.6.1.3</ecNumber>
    </submittedName>
</protein>
<evidence type="ECO:0000256" key="2">
    <source>
        <dbReference type="ARBA" id="ARBA00004316"/>
    </source>
</evidence>
<dbReference type="Pfam" id="PF17852">
    <property type="entry name" value="Dynein_AAA_lid"/>
    <property type="match status" value="1"/>
</dbReference>
<keyword evidence="7" id="KW-0206">Cytoskeleton</keyword>
<evidence type="ECO:0000259" key="10">
    <source>
        <dbReference type="Pfam" id="PF12774"/>
    </source>
</evidence>
<comment type="subcellular location">
    <subcellularLocation>
        <location evidence="2">Cell projection</location>
    </subcellularLocation>
    <subcellularLocation>
        <location evidence="1">Cytoplasm</location>
        <location evidence="1">Cytoskeleton</location>
    </subcellularLocation>
</comment>
<dbReference type="Gene3D" id="3.40.50.300">
    <property type="entry name" value="P-loop containing nucleotide triphosphate hydrolases"/>
    <property type="match status" value="3"/>
</dbReference>
<gene>
    <name evidence="13" type="ORF">MNEG_0293</name>
</gene>
<evidence type="ECO:0000256" key="5">
    <source>
        <dbReference type="ARBA" id="ARBA00022741"/>
    </source>
</evidence>
<dbReference type="Pfam" id="PF22597">
    <property type="entry name" value="DYN_lid"/>
    <property type="match status" value="1"/>
</dbReference>
<dbReference type="GeneID" id="25726411"/>
<dbReference type="FunFam" id="1.10.8.710:FF:000004">
    <property type="entry name" value="Dynein axonemal heavy chain 6"/>
    <property type="match status" value="1"/>
</dbReference>
<keyword evidence="14" id="KW-1185">Reference proteome</keyword>
<evidence type="ECO:0000256" key="4">
    <source>
        <dbReference type="ARBA" id="ARBA00022490"/>
    </source>
</evidence>
<dbReference type="GO" id="GO:0016787">
    <property type="term" value="F:hydrolase activity"/>
    <property type="evidence" value="ECO:0007669"/>
    <property type="project" value="UniProtKB-KW"/>
</dbReference>
<dbReference type="RefSeq" id="XP_013906673.1">
    <property type="nucleotide sequence ID" value="XM_014051219.1"/>
</dbReference>
<dbReference type="GO" id="GO:0042995">
    <property type="term" value="C:cell projection"/>
    <property type="evidence" value="ECO:0007669"/>
    <property type="project" value="UniProtKB-SubCell"/>
</dbReference>
<dbReference type="InterPro" id="IPR013602">
    <property type="entry name" value="Dynein_heavy_linker"/>
</dbReference>
<dbReference type="Gene3D" id="1.20.140.100">
    <property type="entry name" value="Dynein heavy chain, N-terminal domain 2"/>
    <property type="match status" value="1"/>
</dbReference>
<feature type="domain" description="Dynein heavy chain linker" evidence="9">
    <location>
        <begin position="772"/>
        <end position="1181"/>
    </location>
</feature>
<comment type="similarity">
    <text evidence="3">Belongs to the dynein heavy chain family.</text>
</comment>
<accession>A0A0D2LN34</accession>
<dbReference type="Gene3D" id="1.20.58.1120">
    <property type="match status" value="1"/>
</dbReference>
<dbReference type="Gene3D" id="1.20.920.30">
    <property type="match status" value="1"/>
</dbReference>
<dbReference type="SUPFAM" id="SSF52540">
    <property type="entry name" value="P-loop containing nucleoside triphosphate hydrolases"/>
    <property type="match status" value="3"/>
</dbReference>
<keyword evidence="4" id="KW-0963">Cytoplasm</keyword>
<feature type="domain" description="Dynein heavy chain AAA 5 extension" evidence="11">
    <location>
        <begin position="1817"/>
        <end position="1916"/>
    </location>
</feature>
<dbReference type="KEGG" id="mng:MNEG_0293"/>
<proteinExistence type="inferred from homology"/>
<evidence type="ECO:0000259" key="12">
    <source>
        <dbReference type="Pfam" id="PF22597"/>
    </source>
</evidence>
<dbReference type="STRING" id="145388.A0A0D2LN34"/>
<dbReference type="Pfam" id="PF12774">
    <property type="entry name" value="AAA_6"/>
    <property type="match status" value="1"/>
</dbReference>
<dbReference type="InterPro" id="IPR041466">
    <property type="entry name" value="Dynein_AAA5_ext"/>
</dbReference>
<evidence type="ECO:0000256" key="8">
    <source>
        <dbReference type="ARBA" id="ARBA00023273"/>
    </source>
</evidence>
<dbReference type="GO" id="GO:0051959">
    <property type="term" value="F:dynein light intermediate chain binding"/>
    <property type="evidence" value="ECO:0007669"/>
    <property type="project" value="InterPro"/>
</dbReference>
<feature type="domain" description="Dynein heavy chain hydrolytic ATP-binding dynein motor region" evidence="10">
    <location>
        <begin position="1314"/>
        <end position="1640"/>
    </location>
</feature>
<dbReference type="Gene3D" id="1.10.287.2620">
    <property type="match status" value="1"/>
</dbReference>
<keyword evidence="5" id="KW-0547">Nucleotide-binding</keyword>
<dbReference type="FunFam" id="3.20.180.20:FF:000003">
    <property type="entry name" value="Dynein heavy chain 12, axonemal"/>
    <property type="match status" value="1"/>
</dbReference>
<dbReference type="Pfam" id="PF08393">
    <property type="entry name" value="DHC_N2"/>
    <property type="match status" value="1"/>
</dbReference>
<reference evidence="13 14" key="1">
    <citation type="journal article" date="2013" name="BMC Genomics">
        <title>Reconstruction of the lipid metabolism for the microalga Monoraphidium neglectum from its genome sequence reveals characteristics suitable for biofuel production.</title>
        <authorList>
            <person name="Bogen C."/>
            <person name="Al-Dilaimi A."/>
            <person name="Albersmeier A."/>
            <person name="Wichmann J."/>
            <person name="Grundmann M."/>
            <person name="Rupp O."/>
            <person name="Lauersen K.J."/>
            <person name="Blifernez-Klassen O."/>
            <person name="Kalinowski J."/>
            <person name="Goesmann A."/>
            <person name="Mussgnug J.H."/>
            <person name="Kruse O."/>
        </authorList>
    </citation>
    <scope>NUCLEOTIDE SEQUENCE [LARGE SCALE GENOMIC DNA]</scope>
    <source>
        <strain evidence="13 14">SAG 48.87</strain>
    </source>
</reference>
<dbReference type="InterPro" id="IPR042222">
    <property type="entry name" value="Dynein_2_N"/>
</dbReference>
<evidence type="ECO:0000259" key="9">
    <source>
        <dbReference type="Pfam" id="PF08393"/>
    </source>
</evidence>
<dbReference type="Proteomes" id="UP000054498">
    <property type="component" value="Unassembled WGS sequence"/>
</dbReference>
<evidence type="ECO:0000313" key="14">
    <source>
        <dbReference type="Proteomes" id="UP000054498"/>
    </source>
</evidence>
<feature type="domain" description="Dynein 2 heavy chain 1 cytoplasmic ATPase lid" evidence="12">
    <location>
        <begin position="2186"/>
        <end position="2266"/>
    </location>
</feature>
<organism evidence="13 14">
    <name type="scientific">Monoraphidium neglectum</name>
    <dbReference type="NCBI Taxonomy" id="145388"/>
    <lineage>
        <taxon>Eukaryota</taxon>
        <taxon>Viridiplantae</taxon>
        <taxon>Chlorophyta</taxon>
        <taxon>core chlorophytes</taxon>
        <taxon>Chlorophyceae</taxon>
        <taxon>CS clade</taxon>
        <taxon>Sphaeropleales</taxon>
        <taxon>Selenastraceae</taxon>
        <taxon>Monoraphidium</taxon>
    </lineage>
</organism>
<dbReference type="OrthoDB" id="537704at2759"/>
<dbReference type="InterPro" id="IPR043157">
    <property type="entry name" value="Dynein_AAA1S"/>
</dbReference>
<keyword evidence="6" id="KW-0175">Coiled coil</keyword>
<dbReference type="Pfam" id="PF12775">
    <property type="entry name" value="AAA_7"/>
    <property type="match status" value="2"/>
</dbReference>
<evidence type="ECO:0000259" key="11">
    <source>
        <dbReference type="Pfam" id="PF17852"/>
    </source>
</evidence>
<keyword evidence="8" id="KW-0966">Cell projection</keyword>
<sequence length="2279" mass="243832">MDQWEREVQLYIGLRQLPVFRQHRLSKALSGWRRAVGGAKAAKARAALAGGAALGGAHGGGGGGGGGGSAGLFALSPAFQEPLRRVWGLCCDVAALRLHALKAGQVYTLPDFVEAHTDQAAACARRLSAFRADALDIARGACAASLEALELQLRSFAIKQIGSAASGDPLAQAIGLGAPQGAAGGRASGGLASMGEKDVRLVLGGLGASSGRRAAAALAALAGGRGGGRSGGGGGADRSQQEFAYTMAASRRAEQRRLLSFVRLVDTMMSDTLHSCLTASVSEVLQATRPPAPGQLLQLQLLQGDRAQGGSAAATPKAGLAAQRSLHQGPSGKQAAVAAAATPGWAPLFAVEVVMEGDGEGLAFVPDPVAFKARAAEVLAGFKECATSIERLYSEASLVRGVVGANDADLDGEPTPLAELVACQDYEQLVEDVADSLETTFERALQHLSGYLPFRDMVLADRSLDVAGLRAAFLQHSASATLAAAEDGAPQDASSASAPAAALPAEPSLTAPAAQAAAGREAAAGVAKDGAPVTLESFRRLLVMLAKQKNEMEALAAHCDVGSVRVDAGRLKAALLPWPELRAEELRRMLPRLAGELLHAFLDHVHGASSRMSAACGGVEDYAAKLSFLGRLVAQDKALEAAGAEVHAIYSLLDEHTLTAPAEDRAAYASLEGAQASLKALAEEVEGGRDAAVAQYSAELDAGMEAAAQEVAMLRDACHAEMLLSPDTPPAAALDELAALDTGLGRAKAEVSRINSYQAMFKLPQGGVEDLAATAKEVALKTALWNGREEFASLSSEWRGRRFEELDVPVMEEAMARFHKSVAKMERSLPPNKLVPALRADVDEFRSLLPVISALRNPALKERHWAAAVAAVEAAGGVRLEMTPGDEAFTLQVLIDSRVLEAKEAVVAISTEASQESALEEMLAKVVARWGGIEFVVVPYKESKDVFILGAIDDIQAALEDSLVAMSTILASRYVGGIRSEVERVERQLSTFSDTLDQWVQVQKSWMYLEPIFSAPDIQKQLPAESKAFDLVHRQLKDVMRRTKDRPNALQTAGNPSLLESLQKSFETLEAISKSLEEYLETKRVAFPRFYFLSNDELLEILAQAKNVQAVQPHIGKCFDGIRRLEFGEDPKSTDIFAILSGEGERVSLGKSAVKARGNVENWLGQVESAMVASLRRLAKAAVASYPEAARAEWVQAPQCPSQLVIAISQAYWCAAVEEQLDGDAAAQGLAEFYQVNVQQLGELTRLVRGDLSSLARRSLAALITIDVHARDIVGQLQAKGASSTSDFEWQMQLRYYWEGDDLVVRQVNASFAYAYEYLGAQPRLVVTPMTDRCYLTLTGALHLKLGGAPAGPAGTGKTETTKDLGKALGVNCVVFNCGENLDYKFMGKFFAGLAQCGAWACFDEFNRINIEVLSVVAQQLLTIQNALKAGLDKFWFEGRPIRLVPTCGVFITMNPGYAGRTELPDNLKALFRPMAMMIPDYALVAEVMLFSEGFEDSRALSRKMVKLYKLASEQLSQQDHYDFGMRAVKSVLVMAGALKRANPQLPEDVVLIRAMRDSNLPKFLAHDVKLFCNIIGDLFPGLEVPDQDHGDLEGAIRAALAASGLQQPAAFVNKVVQLYDTFDVRFGVMLVGPTGGGKTECYRALQAALTGLRKAGHPNDKYQTIRAHVLNPKCIKMGELYGEYNLLTNEWTDGLASALIRGAVADTTPDKKWVVFDGPVDAIWIESMNTVLDDNCTLCLPNGERIKLNPSSMRMLFEVADLAVASPATVSRCGMVYVSPGELGWRPFIQSWAAEGGKLAASAPQLSAEQRAAVVALFEGHVDAGLAWVRRHGREQIASVDNNLVASLAAMVQSLLDPCRGLALHAIEGAAFSSALGALFAFAFVWAIGGNLAAPCREAFDEFAREELAPIVTFPGAHLSSLDRDSGGKVFISKGGPNEPTTCDLRRWSESVPTFVYRRDQPFFQMLVPTVDTVRYAALMDLCLGVDRSVLLTGSTGVGKSVMAQAALAALSGAPAPAPAKGAAGASRGAWGAAAARGSARDVVAHTVVFSAQTGSLETQLLMESKLEKKRKNRYGAPAGRRAVFFVDDVNMPAREAFGAQPPIELLRQLQDFKGFYDRKGLFWKEVEDTVLCAACAPPGGGRQEVTARFLRHFTMLAVPPPSDAATKTILTAILGGFLSDFGADIKALCGPLVNASVEAYNRISEELLPTPAKSHYTFNMRDLSKVVQGLLLASPRALSSRDQLARLWLHESCRVFHDRLTCEGDRRQFKTMLVRGS</sequence>
<keyword evidence="13" id="KW-0378">Hydrolase</keyword>
<dbReference type="FunFam" id="3.40.50.300:FF:000063">
    <property type="entry name" value="dynein heavy chain 6, axonemal"/>
    <property type="match status" value="1"/>
</dbReference>
<evidence type="ECO:0000313" key="13">
    <source>
        <dbReference type="EMBL" id="KIZ07654.1"/>
    </source>
</evidence>
<dbReference type="GO" id="GO:0007018">
    <property type="term" value="P:microtubule-based movement"/>
    <property type="evidence" value="ECO:0007669"/>
    <property type="project" value="InterPro"/>
</dbReference>
<dbReference type="GO" id="GO:0045505">
    <property type="term" value="F:dynein intermediate chain binding"/>
    <property type="evidence" value="ECO:0007669"/>
    <property type="project" value="InterPro"/>
</dbReference>